<keyword evidence="2" id="KW-1185">Reference proteome</keyword>
<comment type="caution">
    <text evidence="1">The sequence shown here is derived from an EMBL/GenBank/DDBJ whole genome shotgun (WGS) entry which is preliminary data.</text>
</comment>
<dbReference type="Proteomes" id="UP000790709">
    <property type="component" value="Unassembled WGS sequence"/>
</dbReference>
<proteinExistence type="predicted"/>
<accession>A0ACB8AWE8</accession>
<sequence length="359" mass="37478">MKPHSTFKLERIVGTQGIGAFVAGWARAWVNFAVQLPHVPQYLRPSPPMSIYVNELPTTGAICFADFCVDQSPEGTYAAHLAEAAQARADPRGVLKVGKRTDRNDKDYPESSRSWRSISRSLFSWRMTLSACMFNASPRLALPSLHYDLAASLLTYAFALSNLASALITTCGCSAVGVGVGVAEAARGDERLGFAVNQLLSAAGGRSRRRRSLRGSARAGGPTLAAQSLPVRKPLARSTADAPVAPGPPLPQSQPSPAFLAKLHLECAAAPVRVVEGAGSATLLLASKFSKGSGSGSGAGAGGEITPVLKHHLFAHTALHTALAHIWLGADAGEGEHAGDAVGFLAWAHRGLEELHGGG</sequence>
<name>A0ACB8AWE8_9AGAM</name>
<dbReference type="EMBL" id="MU266919">
    <property type="protein sequence ID" value="KAH7917850.1"/>
    <property type="molecule type" value="Genomic_DNA"/>
</dbReference>
<evidence type="ECO:0000313" key="2">
    <source>
        <dbReference type="Proteomes" id="UP000790709"/>
    </source>
</evidence>
<protein>
    <submittedName>
        <fullName evidence="1">Uncharacterized protein</fullName>
    </submittedName>
</protein>
<gene>
    <name evidence="1" type="ORF">BV22DRAFT_1187593</name>
</gene>
<reference evidence="1" key="1">
    <citation type="journal article" date="2021" name="New Phytol.">
        <title>Evolutionary innovations through gain and loss of genes in the ectomycorrhizal Boletales.</title>
        <authorList>
            <person name="Wu G."/>
            <person name="Miyauchi S."/>
            <person name="Morin E."/>
            <person name="Kuo A."/>
            <person name="Drula E."/>
            <person name="Varga T."/>
            <person name="Kohler A."/>
            <person name="Feng B."/>
            <person name="Cao Y."/>
            <person name="Lipzen A."/>
            <person name="Daum C."/>
            <person name="Hundley H."/>
            <person name="Pangilinan J."/>
            <person name="Johnson J."/>
            <person name="Barry K."/>
            <person name="LaButti K."/>
            <person name="Ng V."/>
            <person name="Ahrendt S."/>
            <person name="Min B."/>
            <person name="Choi I.G."/>
            <person name="Park H."/>
            <person name="Plett J.M."/>
            <person name="Magnuson J."/>
            <person name="Spatafora J.W."/>
            <person name="Nagy L.G."/>
            <person name="Henrissat B."/>
            <person name="Grigoriev I.V."/>
            <person name="Yang Z.L."/>
            <person name="Xu J."/>
            <person name="Martin F.M."/>
        </authorList>
    </citation>
    <scope>NUCLEOTIDE SEQUENCE</scope>
    <source>
        <strain evidence="1">KUC20120723A-06</strain>
    </source>
</reference>
<evidence type="ECO:0000313" key="1">
    <source>
        <dbReference type="EMBL" id="KAH7917850.1"/>
    </source>
</evidence>
<organism evidence="1 2">
    <name type="scientific">Leucogyrophana mollusca</name>
    <dbReference type="NCBI Taxonomy" id="85980"/>
    <lineage>
        <taxon>Eukaryota</taxon>
        <taxon>Fungi</taxon>
        <taxon>Dikarya</taxon>
        <taxon>Basidiomycota</taxon>
        <taxon>Agaricomycotina</taxon>
        <taxon>Agaricomycetes</taxon>
        <taxon>Agaricomycetidae</taxon>
        <taxon>Boletales</taxon>
        <taxon>Boletales incertae sedis</taxon>
        <taxon>Leucogyrophana</taxon>
    </lineage>
</organism>